<feature type="region of interest" description="Disordered" evidence="1">
    <location>
        <begin position="1"/>
        <end position="21"/>
    </location>
</feature>
<dbReference type="EMBL" id="JAUKUD010000002">
    <property type="protein sequence ID" value="KAK0751767.1"/>
    <property type="molecule type" value="Genomic_DNA"/>
</dbReference>
<dbReference type="SMART" id="SM01130">
    <property type="entry name" value="DHDPS"/>
    <property type="match status" value="1"/>
</dbReference>
<dbReference type="InterPro" id="IPR013785">
    <property type="entry name" value="Aldolase_TIM"/>
</dbReference>
<feature type="compositionally biased region" description="Polar residues" evidence="1">
    <location>
        <begin position="1"/>
        <end position="14"/>
    </location>
</feature>
<comment type="caution">
    <text evidence="2">The sequence shown here is derived from an EMBL/GenBank/DDBJ whole genome shotgun (WGS) entry which is preliminary data.</text>
</comment>
<dbReference type="PANTHER" id="PTHR12128">
    <property type="entry name" value="DIHYDRODIPICOLINATE SYNTHASE"/>
    <property type="match status" value="1"/>
</dbReference>
<gene>
    <name evidence="2" type="ORF">B0T18DRAFT_403358</name>
</gene>
<dbReference type="SUPFAM" id="SSF51569">
    <property type="entry name" value="Aldolase"/>
    <property type="match status" value="1"/>
</dbReference>
<dbReference type="InterPro" id="IPR002220">
    <property type="entry name" value="DapA-like"/>
</dbReference>
<accession>A0AA40F5R9</accession>
<sequence>MPAGTPTPSSTRSPWQVPGQVPLTVTDGRELVFNLSSFPLPKPRESSHHNPSFLIPVHPLFHPTVSIPKSQQTLSFSTRRLSSPLPLAPTMDFFHDANMATTPTSLCHDDSLSGPTPSGRIPDGVYVPMLAFFTPQDTIDVPTTQRHTARLIAAGVAGLVVHGSNGEAVHLSRRERREVIEAVADAARHEVDSHSPLPIIAGCSAPSVRETIELCQEAHTAGATHALILPPGYYAGILSKDAIVSYFNAVADASPIPILIYNFPPAAHGVDLDSDTILRIATHPRVVGVKLTCGNTGKLARVVADAPKARGGRDDFFVAGGSADFVLQGLVVGAHGTISGFANLAPRACVRIGELFAQGRFAEARELQHEVARADWLAIRYGFVGVKVAMPYFHGEGEASCSLPRLPFTDLREKGGRARDEIEAGMASVLAIETQLAQEAARSYGKE</sequence>
<dbReference type="Pfam" id="PF00701">
    <property type="entry name" value="DHDPS"/>
    <property type="match status" value="1"/>
</dbReference>
<reference evidence="2" key="1">
    <citation type="submission" date="2023-06" db="EMBL/GenBank/DDBJ databases">
        <title>Genome-scale phylogeny and comparative genomics of the fungal order Sordariales.</title>
        <authorList>
            <consortium name="Lawrence Berkeley National Laboratory"/>
            <person name="Hensen N."/>
            <person name="Bonometti L."/>
            <person name="Westerberg I."/>
            <person name="Brannstrom I.O."/>
            <person name="Guillou S."/>
            <person name="Cros-Aarteil S."/>
            <person name="Calhoun S."/>
            <person name="Haridas S."/>
            <person name="Kuo A."/>
            <person name="Mondo S."/>
            <person name="Pangilinan J."/>
            <person name="Riley R."/>
            <person name="LaButti K."/>
            <person name="Andreopoulos B."/>
            <person name="Lipzen A."/>
            <person name="Chen C."/>
            <person name="Yanf M."/>
            <person name="Daum C."/>
            <person name="Ng V."/>
            <person name="Clum A."/>
            <person name="Steindorff A."/>
            <person name="Ohm R."/>
            <person name="Martin F."/>
            <person name="Silar P."/>
            <person name="Natvig D."/>
            <person name="Lalanne C."/>
            <person name="Gautier V."/>
            <person name="Ament-velasquez S.L."/>
            <person name="Kruys A."/>
            <person name="Hutchinson M.I."/>
            <person name="Powell A.J."/>
            <person name="Barry K."/>
            <person name="Miller A.N."/>
            <person name="Grigoriev I.V."/>
            <person name="Debuchy R."/>
            <person name="Gladieux P."/>
            <person name="Thoren M.H."/>
            <person name="Johannesson H."/>
        </authorList>
    </citation>
    <scope>NUCLEOTIDE SEQUENCE</scope>
    <source>
        <strain evidence="2">SMH3187-1</strain>
    </source>
</reference>
<dbReference type="PRINTS" id="PR00146">
    <property type="entry name" value="DHPICSNTHASE"/>
</dbReference>
<dbReference type="CDD" id="cd00408">
    <property type="entry name" value="DHDPS-like"/>
    <property type="match status" value="1"/>
</dbReference>
<dbReference type="Gene3D" id="3.20.20.70">
    <property type="entry name" value="Aldolase class I"/>
    <property type="match status" value="1"/>
</dbReference>
<dbReference type="PANTHER" id="PTHR12128:SF52">
    <property type="entry name" value="4-HYDROXY-2-OXOGLUTARATE ALDOLASE, MITOCHONDRIAL-RELATED"/>
    <property type="match status" value="1"/>
</dbReference>
<organism evidence="2 3">
    <name type="scientific">Schizothecium vesticola</name>
    <dbReference type="NCBI Taxonomy" id="314040"/>
    <lineage>
        <taxon>Eukaryota</taxon>
        <taxon>Fungi</taxon>
        <taxon>Dikarya</taxon>
        <taxon>Ascomycota</taxon>
        <taxon>Pezizomycotina</taxon>
        <taxon>Sordariomycetes</taxon>
        <taxon>Sordariomycetidae</taxon>
        <taxon>Sordariales</taxon>
        <taxon>Schizotheciaceae</taxon>
        <taxon>Schizothecium</taxon>
    </lineage>
</organism>
<name>A0AA40F5R9_9PEZI</name>
<evidence type="ECO:0000313" key="3">
    <source>
        <dbReference type="Proteomes" id="UP001172155"/>
    </source>
</evidence>
<dbReference type="Proteomes" id="UP001172155">
    <property type="component" value="Unassembled WGS sequence"/>
</dbReference>
<protein>
    <recommendedName>
        <fullName evidence="4">Aldolase</fullName>
    </recommendedName>
</protein>
<evidence type="ECO:0000256" key="1">
    <source>
        <dbReference type="SAM" id="MobiDB-lite"/>
    </source>
</evidence>
<evidence type="ECO:0008006" key="4">
    <source>
        <dbReference type="Google" id="ProtNLM"/>
    </source>
</evidence>
<keyword evidence="3" id="KW-1185">Reference proteome</keyword>
<dbReference type="AlphaFoldDB" id="A0AA40F5R9"/>
<evidence type="ECO:0000313" key="2">
    <source>
        <dbReference type="EMBL" id="KAK0751767.1"/>
    </source>
</evidence>
<proteinExistence type="predicted"/>
<dbReference type="GO" id="GO:0008840">
    <property type="term" value="F:4-hydroxy-tetrahydrodipicolinate synthase activity"/>
    <property type="evidence" value="ECO:0007669"/>
    <property type="project" value="TreeGrafter"/>
</dbReference>